<dbReference type="RefSeq" id="WP_377045004.1">
    <property type="nucleotide sequence ID" value="NZ_JBHLUN010000008.1"/>
</dbReference>
<sequence length="112" mass="11888">MNGVTTGDAPIDRAAIESSMLGGADLLLAFLVGCLACLALVFLLRSVLRRRAEGLHNKGGVALLLTLAVSAVVLWLLRPWISPSFPVNGFVEAGYIACVMNIPAAIALTWRR</sequence>
<organism evidence="2 3">
    <name type="scientific">Roseomonas elaeocarpi</name>
    <dbReference type="NCBI Taxonomy" id="907779"/>
    <lineage>
        <taxon>Bacteria</taxon>
        <taxon>Pseudomonadati</taxon>
        <taxon>Pseudomonadota</taxon>
        <taxon>Alphaproteobacteria</taxon>
        <taxon>Acetobacterales</taxon>
        <taxon>Roseomonadaceae</taxon>
        <taxon>Roseomonas</taxon>
    </lineage>
</organism>
<dbReference type="EMBL" id="JBHLUN010000008">
    <property type="protein sequence ID" value="MFC0409259.1"/>
    <property type="molecule type" value="Genomic_DNA"/>
</dbReference>
<proteinExistence type="predicted"/>
<feature type="transmembrane region" description="Helical" evidence="1">
    <location>
        <begin position="93"/>
        <end position="110"/>
    </location>
</feature>
<keyword evidence="1" id="KW-0812">Transmembrane</keyword>
<evidence type="ECO:0000313" key="2">
    <source>
        <dbReference type="EMBL" id="MFC0409259.1"/>
    </source>
</evidence>
<evidence type="ECO:0000313" key="3">
    <source>
        <dbReference type="Proteomes" id="UP001589865"/>
    </source>
</evidence>
<dbReference type="Proteomes" id="UP001589865">
    <property type="component" value="Unassembled WGS sequence"/>
</dbReference>
<evidence type="ECO:0000256" key="1">
    <source>
        <dbReference type="SAM" id="Phobius"/>
    </source>
</evidence>
<feature type="transmembrane region" description="Helical" evidence="1">
    <location>
        <begin position="26"/>
        <end position="48"/>
    </location>
</feature>
<feature type="transmembrane region" description="Helical" evidence="1">
    <location>
        <begin position="60"/>
        <end position="81"/>
    </location>
</feature>
<keyword evidence="3" id="KW-1185">Reference proteome</keyword>
<gene>
    <name evidence="2" type="ORF">ACFFGY_13460</name>
</gene>
<keyword evidence="1" id="KW-0472">Membrane</keyword>
<comment type="caution">
    <text evidence="2">The sequence shown here is derived from an EMBL/GenBank/DDBJ whole genome shotgun (WGS) entry which is preliminary data.</text>
</comment>
<name>A0ABV6JUG7_9PROT</name>
<reference evidence="2 3" key="1">
    <citation type="submission" date="2024-09" db="EMBL/GenBank/DDBJ databases">
        <authorList>
            <person name="Sun Q."/>
            <person name="Mori K."/>
        </authorList>
    </citation>
    <scope>NUCLEOTIDE SEQUENCE [LARGE SCALE GENOMIC DNA]</scope>
    <source>
        <strain evidence="2 3">TBRC 5777</strain>
    </source>
</reference>
<keyword evidence="1" id="KW-1133">Transmembrane helix</keyword>
<accession>A0ABV6JUG7</accession>
<protein>
    <submittedName>
        <fullName evidence="2">Uncharacterized protein</fullName>
    </submittedName>
</protein>